<comment type="subcellular location">
    <subcellularLocation>
        <location evidence="1">Cell membrane</location>
        <topology evidence="1">Multi-pass membrane protein</topology>
    </subcellularLocation>
</comment>
<dbReference type="GO" id="GO:0015193">
    <property type="term" value="F:L-proline transmembrane transporter activity"/>
    <property type="evidence" value="ECO:0007669"/>
    <property type="project" value="TreeGrafter"/>
</dbReference>
<dbReference type="OrthoDB" id="6132759at2759"/>
<proteinExistence type="inferred from homology"/>
<evidence type="ECO:0000256" key="5">
    <source>
        <dbReference type="ARBA" id="ARBA00022692"/>
    </source>
</evidence>
<dbReference type="PROSITE" id="PS50283">
    <property type="entry name" value="NA_SOLUT_SYMP_3"/>
    <property type="match status" value="1"/>
</dbReference>
<feature type="transmembrane region" description="Helical" evidence="13">
    <location>
        <begin position="281"/>
        <end position="302"/>
    </location>
</feature>
<evidence type="ECO:0000256" key="7">
    <source>
        <dbReference type="ARBA" id="ARBA00022989"/>
    </source>
</evidence>
<evidence type="ECO:0000313" key="14">
    <source>
        <dbReference type="EMBL" id="GIQ86106.1"/>
    </source>
</evidence>
<keyword evidence="7 13" id="KW-1133">Transmembrane helix</keyword>
<evidence type="ECO:0000256" key="11">
    <source>
        <dbReference type="ARBA" id="ARBA00023201"/>
    </source>
</evidence>
<comment type="similarity">
    <text evidence="2 12">Belongs to the sodium:solute symporter (SSF) (TC 2.A.21) family.</text>
</comment>
<feature type="transmembrane region" description="Helical" evidence="13">
    <location>
        <begin position="459"/>
        <end position="479"/>
    </location>
</feature>
<keyword evidence="5 13" id="KW-0812">Transmembrane</keyword>
<keyword evidence="8" id="KW-0915">Sodium</keyword>
<keyword evidence="3" id="KW-0813">Transport</keyword>
<dbReference type="EMBL" id="BDIP01002318">
    <property type="protein sequence ID" value="GIQ86106.1"/>
    <property type="molecule type" value="Genomic_DNA"/>
</dbReference>
<evidence type="ECO:0000256" key="12">
    <source>
        <dbReference type="RuleBase" id="RU362091"/>
    </source>
</evidence>
<evidence type="ECO:0000256" key="6">
    <source>
        <dbReference type="ARBA" id="ARBA00022847"/>
    </source>
</evidence>
<accession>A0A9K3D111</accession>
<organism evidence="14 15">
    <name type="scientific">Kipferlia bialata</name>
    <dbReference type="NCBI Taxonomy" id="797122"/>
    <lineage>
        <taxon>Eukaryota</taxon>
        <taxon>Metamonada</taxon>
        <taxon>Carpediemonas-like organisms</taxon>
        <taxon>Kipferlia</taxon>
    </lineage>
</organism>
<feature type="transmembrane region" description="Helical" evidence="13">
    <location>
        <begin position="381"/>
        <end position="399"/>
    </location>
</feature>
<feature type="transmembrane region" description="Helical" evidence="13">
    <location>
        <begin position="96"/>
        <end position="117"/>
    </location>
</feature>
<dbReference type="AlphaFoldDB" id="A0A9K3D111"/>
<keyword evidence="6" id="KW-0769">Symport</keyword>
<evidence type="ECO:0000256" key="8">
    <source>
        <dbReference type="ARBA" id="ARBA00023053"/>
    </source>
</evidence>
<reference evidence="14 15" key="1">
    <citation type="journal article" date="2018" name="PLoS ONE">
        <title>The draft genome of Kipferlia bialata reveals reductive genome evolution in fornicate parasites.</title>
        <authorList>
            <person name="Tanifuji G."/>
            <person name="Takabayashi S."/>
            <person name="Kume K."/>
            <person name="Takagi M."/>
            <person name="Nakayama T."/>
            <person name="Kamikawa R."/>
            <person name="Inagaki Y."/>
            <person name="Hashimoto T."/>
        </authorList>
    </citation>
    <scope>NUCLEOTIDE SEQUENCE [LARGE SCALE GENOMIC DNA]</scope>
    <source>
        <strain evidence="14">NY0173</strain>
    </source>
</reference>
<evidence type="ECO:0000256" key="2">
    <source>
        <dbReference type="ARBA" id="ARBA00006434"/>
    </source>
</evidence>
<dbReference type="Gene3D" id="1.20.1730.10">
    <property type="entry name" value="Sodium/glucose cotransporter"/>
    <property type="match status" value="1"/>
</dbReference>
<evidence type="ECO:0000256" key="10">
    <source>
        <dbReference type="ARBA" id="ARBA00023136"/>
    </source>
</evidence>
<feature type="non-terminal residue" evidence="14">
    <location>
        <position position="1"/>
    </location>
</feature>
<evidence type="ECO:0000256" key="3">
    <source>
        <dbReference type="ARBA" id="ARBA00022448"/>
    </source>
</evidence>
<dbReference type="InterPro" id="IPR001734">
    <property type="entry name" value="Na/solute_symporter"/>
</dbReference>
<dbReference type="Proteomes" id="UP000265618">
    <property type="component" value="Unassembled WGS sequence"/>
</dbReference>
<dbReference type="PANTHER" id="PTHR48086:SF3">
    <property type="entry name" value="SODIUM_PROLINE SYMPORTER"/>
    <property type="match status" value="1"/>
</dbReference>
<evidence type="ECO:0000256" key="9">
    <source>
        <dbReference type="ARBA" id="ARBA00023065"/>
    </source>
</evidence>
<name>A0A9K3D111_9EUKA</name>
<dbReference type="PANTHER" id="PTHR48086">
    <property type="entry name" value="SODIUM/PROLINE SYMPORTER-RELATED"/>
    <property type="match status" value="1"/>
</dbReference>
<dbReference type="GO" id="GO:0005298">
    <property type="term" value="F:proline:sodium symporter activity"/>
    <property type="evidence" value="ECO:0007669"/>
    <property type="project" value="TreeGrafter"/>
</dbReference>
<evidence type="ECO:0000256" key="13">
    <source>
        <dbReference type="SAM" id="Phobius"/>
    </source>
</evidence>
<feature type="transmembrane region" description="Helical" evidence="13">
    <location>
        <begin position="138"/>
        <end position="160"/>
    </location>
</feature>
<sequence>MHSVESYFLGGRKLKWWQLGLSGMASNLDISNTLVSVAIVYVMGVQGFYIELRGVVMLSLSMLMVYSGIWNRRSGCLTVSELIALRFGCTKQGNTARLMCAIALILRSAVFLMYFCAASGKFMDEVLPLPHFFGLPGSFWGAALLCGISMGYTVLCGLTGVVYSDILESGVILVTILAILILSFSQGEYVPSVISTELPRIDGMGTITYRLTRSQWLEPFPVHDAGIPEESSYSMYNNVFALSLNYFAKCVLEGNGGIEQGYVTQRFFASPTDKDAGRMGALWLVLASMRWPFVVALAVMGLDYNAANPDSAITDPEKVLPIVVANMIPTGLKGLTIASLICCAMSTFDSVVNGAASYWVQDIYRPFIKPLASNRELLRQSRLSSIVIALIGLGLGFMSDNVNTIWSWFNVSLGAALYMPLVLRWFWYRLNGVGFATGLIAGVVIAVIQGIYFPLIGEIIQFVGISLVSLVVCVAVSLFTKPTDTFVLVSFYEKCLPWGIWGGIKNLAKPERRKIAQREGRTYPFLASAAVIGQMSLYLGLVVLYLGMTVDALALGITTAVCALSLVILWYPTLQGKTVNAQRYIALASLALVDRDIERGSDQDEPLDGEGDKGQQFG</sequence>
<dbReference type="GO" id="GO:0005886">
    <property type="term" value="C:plasma membrane"/>
    <property type="evidence" value="ECO:0007669"/>
    <property type="project" value="UniProtKB-SubCell"/>
</dbReference>
<evidence type="ECO:0000256" key="1">
    <source>
        <dbReference type="ARBA" id="ARBA00004651"/>
    </source>
</evidence>
<dbReference type="Pfam" id="PF00474">
    <property type="entry name" value="SSF"/>
    <property type="match status" value="1"/>
</dbReference>
<keyword evidence="10 13" id="KW-0472">Membrane</keyword>
<comment type="caution">
    <text evidence="14">The sequence shown here is derived from an EMBL/GenBank/DDBJ whole genome shotgun (WGS) entry which is preliminary data.</text>
</comment>
<feature type="transmembrane region" description="Helical" evidence="13">
    <location>
        <begin position="552"/>
        <end position="571"/>
    </location>
</feature>
<protein>
    <submittedName>
        <fullName evidence="14">Sodium/solute symporter</fullName>
    </submittedName>
</protein>
<feature type="transmembrane region" description="Helical" evidence="13">
    <location>
        <begin position="433"/>
        <end position="453"/>
    </location>
</feature>
<dbReference type="GO" id="GO:0015824">
    <property type="term" value="P:proline transport"/>
    <property type="evidence" value="ECO:0007669"/>
    <property type="project" value="TreeGrafter"/>
</dbReference>
<keyword evidence="4" id="KW-1003">Cell membrane</keyword>
<keyword evidence="11" id="KW-0739">Sodium transport</keyword>
<feature type="transmembrane region" description="Helical" evidence="13">
    <location>
        <begin position="522"/>
        <end position="546"/>
    </location>
</feature>
<feature type="transmembrane region" description="Helical" evidence="13">
    <location>
        <begin position="405"/>
        <end position="426"/>
    </location>
</feature>
<gene>
    <name evidence="14" type="ORF">KIPB_007892</name>
</gene>
<keyword evidence="9" id="KW-0406">Ion transport</keyword>
<keyword evidence="15" id="KW-1185">Reference proteome</keyword>
<evidence type="ECO:0000256" key="4">
    <source>
        <dbReference type="ARBA" id="ARBA00022475"/>
    </source>
</evidence>
<dbReference type="InterPro" id="IPR038377">
    <property type="entry name" value="Na/Glc_symporter_sf"/>
</dbReference>
<feature type="transmembrane region" description="Helical" evidence="13">
    <location>
        <begin position="166"/>
        <end position="184"/>
    </location>
</feature>
<dbReference type="InterPro" id="IPR050277">
    <property type="entry name" value="Sodium:Solute_Symporter"/>
</dbReference>
<evidence type="ECO:0000313" key="15">
    <source>
        <dbReference type="Proteomes" id="UP000265618"/>
    </source>
</evidence>